<keyword evidence="1 3" id="KW-0853">WD repeat</keyword>
<protein>
    <submittedName>
        <fullName evidence="5">Wd-40 repeat-containing protein</fullName>
    </submittedName>
</protein>
<organism evidence="5">
    <name type="scientific">Tetraselmis sp. GSL018</name>
    <dbReference type="NCBI Taxonomy" id="582737"/>
    <lineage>
        <taxon>Eukaryota</taxon>
        <taxon>Viridiplantae</taxon>
        <taxon>Chlorophyta</taxon>
        <taxon>core chlorophytes</taxon>
        <taxon>Chlorodendrophyceae</taxon>
        <taxon>Chlorodendrales</taxon>
        <taxon>Chlorodendraceae</taxon>
        <taxon>Tetraselmis</taxon>
    </lineage>
</organism>
<keyword evidence="2" id="KW-0677">Repeat</keyword>
<dbReference type="PROSITE" id="PS50294">
    <property type="entry name" value="WD_REPEATS_REGION"/>
    <property type="match status" value="1"/>
</dbReference>
<dbReference type="Pfam" id="PF00400">
    <property type="entry name" value="WD40"/>
    <property type="match status" value="6"/>
</dbReference>
<evidence type="ECO:0000256" key="2">
    <source>
        <dbReference type="ARBA" id="ARBA00022737"/>
    </source>
</evidence>
<feature type="region of interest" description="Disordered" evidence="4">
    <location>
        <begin position="1"/>
        <end position="45"/>
    </location>
</feature>
<evidence type="ECO:0000313" key="5">
    <source>
        <dbReference type="EMBL" id="JAC68205.1"/>
    </source>
</evidence>
<feature type="compositionally biased region" description="Basic and acidic residues" evidence="4">
    <location>
        <begin position="9"/>
        <end position="45"/>
    </location>
</feature>
<dbReference type="Gene3D" id="2.130.10.10">
    <property type="entry name" value="YVTN repeat-like/Quinoprotein amine dehydrogenase"/>
    <property type="match status" value="3"/>
</dbReference>
<dbReference type="PROSITE" id="PS50082">
    <property type="entry name" value="WD_REPEATS_2"/>
    <property type="match status" value="4"/>
</dbReference>
<evidence type="ECO:0000256" key="4">
    <source>
        <dbReference type="SAM" id="MobiDB-lite"/>
    </source>
</evidence>
<dbReference type="SUPFAM" id="SSF50978">
    <property type="entry name" value="WD40 repeat-like"/>
    <property type="match status" value="2"/>
</dbReference>
<dbReference type="PANTHER" id="PTHR44019">
    <property type="entry name" value="WD REPEAT-CONTAINING PROTEIN 55"/>
    <property type="match status" value="1"/>
</dbReference>
<accession>A0A061RC44</accession>
<dbReference type="PANTHER" id="PTHR44019:SF8">
    <property type="entry name" value="POC1 CENTRIOLAR PROTEIN HOMOLOG"/>
    <property type="match status" value="1"/>
</dbReference>
<dbReference type="InterPro" id="IPR015943">
    <property type="entry name" value="WD40/YVTN_repeat-like_dom_sf"/>
</dbReference>
<name>A0A061RC44_9CHLO</name>
<dbReference type="SMART" id="SM00320">
    <property type="entry name" value="WD40"/>
    <property type="match status" value="10"/>
</dbReference>
<dbReference type="InterPro" id="IPR036322">
    <property type="entry name" value="WD40_repeat_dom_sf"/>
</dbReference>
<feature type="repeat" description="WD" evidence="3">
    <location>
        <begin position="464"/>
        <end position="486"/>
    </location>
</feature>
<evidence type="ECO:0000256" key="3">
    <source>
        <dbReference type="PROSITE-ProRule" id="PRU00221"/>
    </source>
</evidence>
<reference evidence="5" key="1">
    <citation type="submission" date="2014-05" db="EMBL/GenBank/DDBJ databases">
        <title>The transcriptome of the halophilic microalga Tetraselmis sp. GSL018 isolated from the Great Salt Lake, Utah.</title>
        <authorList>
            <person name="Jinkerson R.E."/>
            <person name="D'Adamo S."/>
            <person name="Posewitz M.C."/>
        </authorList>
    </citation>
    <scope>NUCLEOTIDE SEQUENCE</scope>
    <source>
        <strain evidence="5">GSL018</strain>
    </source>
</reference>
<dbReference type="AlphaFoldDB" id="A0A061RC44"/>
<feature type="repeat" description="WD" evidence="3">
    <location>
        <begin position="557"/>
        <end position="589"/>
    </location>
</feature>
<feature type="repeat" description="WD" evidence="3">
    <location>
        <begin position="108"/>
        <end position="139"/>
    </location>
</feature>
<proteinExistence type="predicted"/>
<dbReference type="InterPro" id="IPR001680">
    <property type="entry name" value="WD40_rpt"/>
</dbReference>
<feature type="repeat" description="WD" evidence="3">
    <location>
        <begin position="503"/>
        <end position="534"/>
    </location>
</feature>
<gene>
    <name evidence="5" type="ORF">TSPGSL018_9277</name>
</gene>
<dbReference type="EMBL" id="GBEZ01018208">
    <property type="protein sequence ID" value="JAC68205.1"/>
    <property type="molecule type" value="Transcribed_RNA"/>
</dbReference>
<evidence type="ECO:0000256" key="1">
    <source>
        <dbReference type="ARBA" id="ARBA00022574"/>
    </source>
</evidence>
<sequence length="620" mass="65169">MALANATEAQERAEAAERKSEEISRLRRKAELEASEAEERMKSAQDREASGAALLLSNSKGNLSSRGIRAVLKAAHIAVGIGQPLMVSAALQEAVERTLSQPYVEWTLQGHGGQVNSVSFSPDGKQAVSGGDDGTVRVWPIGKPQGRFQVPKLETPKVFGCTEDAVLGVAWSKGGELIAACTSGGSVCVWRNARWFVTNFYEKSGWWNQSRPSMISQEAAEHCAVGFSNRGNYLATSSGSEGQVRIWAVGSGEETSAPKELHENLCSAGSFAWSPSGNDIAAGCSDGKIRVYSLTSSAPAILSATLEGLPDGSAGISLAFSADGEHIAAATREGNVGVWVTSSDNSMLCSFSVQKYGGARSIAWSPAHGSLAIASRDMRLLLYEESDIISKDSCGESLKPSRQLSGEGTLPVLSVSWSGDGATVAAGSATGDVGLWRQIEALGEDGPFVGDLACPQVGDTIGVVAWTADRLRIASGSSDRTVCIWDSLHGDSGTGVWRPASQVLAQESSVIALAWAPGGSAISAAGDSGEIAIWGEDDGGWKRQSLKEASSGARAESLSFSSDGELLAAGLNSGDIMVWHVRSGAHLELKKHSGRVLVWVCSYPRQRWPRRNCASLEAIP</sequence>
<dbReference type="InterPro" id="IPR050505">
    <property type="entry name" value="WDR55/POC1"/>
</dbReference>